<keyword evidence="2" id="KW-1185">Reference proteome</keyword>
<proteinExistence type="predicted"/>
<dbReference type="RefSeq" id="XP_041185701.1">
    <property type="nucleotide sequence ID" value="XM_041337353.1"/>
</dbReference>
<dbReference type="GeneID" id="64631369"/>
<protein>
    <submittedName>
        <fullName evidence="1">Uncharacterized protein</fullName>
    </submittedName>
</protein>
<accession>A0A9P7DNG0</accession>
<dbReference type="AlphaFoldDB" id="A0A9P7DNG0"/>
<comment type="caution">
    <text evidence="1">The sequence shown here is derived from an EMBL/GenBank/DDBJ whole genome shotgun (WGS) entry which is preliminary data.</text>
</comment>
<reference evidence="1" key="1">
    <citation type="journal article" date="2020" name="New Phytol.">
        <title>Comparative genomics reveals dynamic genome evolution in host specialist ectomycorrhizal fungi.</title>
        <authorList>
            <person name="Lofgren L.A."/>
            <person name="Nguyen N.H."/>
            <person name="Vilgalys R."/>
            <person name="Ruytinx J."/>
            <person name="Liao H.L."/>
            <person name="Branco S."/>
            <person name="Kuo A."/>
            <person name="LaButti K."/>
            <person name="Lipzen A."/>
            <person name="Andreopoulos W."/>
            <person name="Pangilinan J."/>
            <person name="Riley R."/>
            <person name="Hundley H."/>
            <person name="Na H."/>
            <person name="Barry K."/>
            <person name="Grigoriev I.V."/>
            <person name="Stajich J.E."/>
            <person name="Kennedy P.G."/>
        </authorList>
    </citation>
    <scope>NUCLEOTIDE SEQUENCE</scope>
    <source>
        <strain evidence="1">MN1</strain>
    </source>
</reference>
<name>A0A9P7DNG0_9AGAM</name>
<organism evidence="1 2">
    <name type="scientific">Suillus subaureus</name>
    <dbReference type="NCBI Taxonomy" id="48587"/>
    <lineage>
        <taxon>Eukaryota</taxon>
        <taxon>Fungi</taxon>
        <taxon>Dikarya</taxon>
        <taxon>Basidiomycota</taxon>
        <taxon>Agaricomycotina</taxon>
        <taxon>Agaricomycetes</taxon>
        <taxon>Agaricomycetidae</taxon>
        <taxon>Boletales</taxon>
        <taxon>Suillineae</taxon>
        <taxon>Suillaceae</taxon>
        <taxon>Suillus</taxon>
    </lineage>
</organism>
<gene>
    <name evidence="1" type="ORF">BJ212DRAFT_1402374</name>
</gene>
<evidence type="ECO:0000313" key="2">
    <source>
        <dbReference type="Proteomes" id="UP000807769"/>
    </source>
</evidence>
<dbReference type="Proteomes" id="UP000807769">
    <property type="component" value="Unassembled WGS sequence"/>
</dbReference>
<sequence length="110" mass="12261">MTPTLQPKTPMHFLNLNKNALVADFVGKPLDALRTPALVADRVVLAENCRRCTRMRETGKQLLEDTRRHKVGGDEIHCDDFYQTVEGTKLQLVSDIGRSSAVILSTLIEA</sequence>
<dbReference type="EMBL" id="JABBWG010000150">
    <property type="protein sequence ID" value="KAG1799164.1"/>
    <property type="molecule type" value="Genomic_DNA"/>
</dbReference>
<dbReference type="OrthoDB" id="20198at2759"/>
<evidence type="ECO:0000313" key="1">
    <source>
        <dbReference type="EMBL" id="KAG1799164.1"/>
    </source>
</evidence>